<sequence length="727" mass="78717">MNSAPGNPWTNTETPDDAPFSERGFGNLGNAKPAAPNSTASMKGSDNEDSVDKGGRGFLFTEKNDDKPPENPVAGATEDSKGSTGKDLKSPASVEKDIEVPPAGNTESAKGPNGKKNSKKGKGNNGKGRKSPVSTDKDNDDSQEQPTPDATDERMPKIAAIPSKDSPSGIPPGPPSFAGGKLPSSNLGSVASRVKALDDTVPAHPSRPSINSTKDSAPSPLPAPLSPGSRKSPESTLKDSLPSSTNWMVPSAPSSVTSVGIPDLSQSPQEPLSRKPSPLPFGRGSIKPDTDLNQSPNSVESSVSSDRDSAIEGRAPSPEETLSRKTSDMCLRGGYIQSGSDSGVPSQPRRSMQWDSPREDDNGMEFPSASHEVDNPPLEPASYDDLYDASPRSSQSRLSPAIDTSGSRSPQDSGSNIQPTWDTSTHEGQGEFKKTNRLCDECSRILRYISSSVPSKYLHCRRNIHPVTLRCTIWGTVDYASEVASSVSWHLHRTVSQDIRVHAAVRRAASASHREGRWYDVTSPDLPGPVNRQPSHQVKSVKLHPSLLEFIFWPSSWSSSSSSTKPLGKECDRRPRDFTILIDFPMPVDASVESKQYAGIRQRTLDHTIGMKPNIYPVAFRAQLSKYEVPFDYVLSITERTQETLYQIFGRDIPVIGCSSLPDGYYDSRVWVSILIEFPEDDKDIIAKMFGGDTGLAEGWECLMPKGCPSAFYLEWHKDPVTLGIKV</sequence>
<dbReference type="AlphaFoldDB" id="A0A1L9PH38"/>
<feature type="compositionally biased region" description="Polar residues" evidence="1">
    <location>
        <begin position="337"/>
        <end position="354"/>
    </location>
</feature>
<gene>
    <name evidence="2" type="ORF">ASPVEDRAFT_82339</name>
</gene>
<feature type="compositionally biased region" description="Low complexity" evidence="1">
    <location>
        <begin position="295"/>
        <end position="304"/>
    </location>
</feature>
<name>A0A1L9PH38_ASPVE</name>
<feature type="compositionally biased region" description="Basic residues" evidence="1">
    <location>
        <begin position="116"/>
        <end position="130"/>
    </location>
</feature>
<proteinExistence type="predicted"/>
<evidence type="ECO:0000313" key="2">
    <source>
        <dbReference type="EMBL" id="OJJ00783.1"/>
    </source>
</evidence>
<protein>
    <submittedName>
        <fullName evidence="2">Uncharacterized protein</fullName>
    </submittedName>
</protein>
<dbReference type="GeneID" id="63732699"/>
<accession>A0A1L9PH38</accession>
<reference evidence="3" key="1">
    <citation type="journal article" date="2017" name="Genome Biol.">
        <title>Comparative genomics reveals high biological diversity and specific adaptations in the industrially and medically important fungal genus Aspergillus.</title>
        <authorList>
            <person name="de Vries R.P."/>
            <person name="Riley R."/>
            <person name="Wiebenga A."/>
            <person name="Aguilar-Osorio G."/>
            <person name="Amillis S."/>
            <person name="Uchima C.A."/>
            <person name="Anderluh G."/>
            <person name="Asadollahi M."/>
            <person name="Askin M."/>
            <person name="Barry K."/>
            <person name="Battaglia E."/>
            <person name="Bayram O."/>
            <person name="Benocci T."/>
            <person name="Braus-Stromeyer S.A."/>
            <person name="Caldana C."/>
            <person name="Canovas D."/>
            <person name="Cerqueira G.C."/>
            <person name="Chen F."/>
            <person name="Chen W."/>
            <person name="Choi C."/>
            <person name="Clum A."/>
            <person name="Dos Santos R.A."/>
            <person name="Damasio A.R."/>
            <person name="Diallinas G."/>
            <person name="Emri T."/>
            <person name="Fekete E."/>
            <person name="Flipphi M."/>
            <person name="Freyberg S."/>
            <person name="Gallo A."/>
            <person name="Gournas C."/>
            <person name="Habgood R."/>
            <person name="Hainaut M."/>
            <person name="Harispe M.L."/>
            <person name="Henrissat B."/>
            <person name="Hilden K.S."/>
            <person name="Hope R."/>
            <person name="Hossain A."/>
            <person name="Karabika E."/>
            <person name="Karaffa L."/>
            <person name="Karanyi Z."/>
            <person name="Krasevec N."/>
            <person name="Kuo A."/>
            <person name="Kusch H."/>
            <person name="LaButti K."/>
            <person name="Lagendijk E.L."/>
            <person name="Lapidus A."/>
            <person name="Levasseur A."/>
            <person name="Lindquist E."/>
            <person name="Lipzen A."/>
            <person name="Logrieco A.F."/>
            <person name="MacCabe A."/>
            <person name="Maekelae M.R."/>
            <person name="Malavazi I."/>
            <person name="Melin P."/>
            <person name="Meyer V."/>
            <person name="Mielnichuk N."/>
            <person name="Miskei M."/>
            <person name="Molnar A.P."/>
            <person name="Mule G."/>
            <person name="Ngan C.Y."/>
            <person name="Orejas M."/>
            <person name="Orosz E."/>
            <person name="Ouedraogo J.P."/>
            <person name="Overkamp K.M."/>
            <person name="Park H.-S."/>
            <person name="Perrone G."/>
            <person name="Piumi F."/>
            <person name="Punt P.J."/>
            <person name="Ram A.F."/>
            <person name="Ramon A."/>
            <person name="Rauscher S."/>
            <person name="Record E."/>
            <person name="Riano-Pachon D.M."/>
            <person name="Robert V."/>
            <person name="Roehrig J."/>
            <person name="Ruller R."/>
            <person name="Salamov A."/>
            <person name="Salih N.S."/>
            <person name="Samson R.A."/>
            <person name="Sandor E."/>
            <person name="Sanguinetti M."/>
            <person name="Schuetze T."/>
            <person name="Sepcic K."/>
            <person name="Shelest E."/>
            <person name="Sherlock G."/>
            <person name="Sophianopoulou V."/>
            <person name="Squina F.M."/>
            <person name="Sun H."/>
            <person name="Susca A."/>
            <person name="Todd R.B."/>
            <person name="Tsang A."/>
            <person name="Unkles S.E."/>
            <person name="van de Wiele N."/>
            <person name="van Rossen-Uffink D."/>
            <person name="Oliveira J.V."/>
            <person name="Vesth T.C."/>
            <person name="Visser J."/>
            <person name="Yu J.-H."/>
            <person name="Zhou M."/>
            <person name="Andersen M.R."/>
            <person name="Archer D.B."/>
            <person name="Baker S.E."/>
            <person name="Benoit I."/>
            <person name="Brakhage A.A."/>
            <person name="Braus G.H."/>
            <person name="Fischer R."/>
            <person name="Frisvad J.C."/>
            <person name="Goldman G.H."/>
            <person name="Houbraken J."/>
            <person name="Oakley B."/>
            <person name="Pocsi I."/>
            <person name="Scazzocchio C."/>
            <person name="Seiboth B."/>
            <person name="vanKuyk P.A."/>
            <person name="Wortman J."/>
            <person name="Dyer P.S."/>
            <person name="Grigoriev I.V."/>
        </authorList>
    </citation>
    <scope>NUCLEOTIDE SEQUENCE [LARGE SCALE GENOMIC DNA]</scope>
    <source>
        <strain evidence="3">CBS 583.65</strain>
    </source>
</reference>
<feature type="compositionally biased region" description="Polar residues" evidence="1">
    <location>
        <begin position="1"/>
        <end position="13"/>
    </location>
</feature>
<evidence type="ECO:0000256" key="1">
    <source>
        <dbReference type="SAM" id="MobiDB-lite"/>
    </source>
</evidence>
<feature type="compositionally biased region" description="Polar residues" evidence="1">
    <location>
        <begin position="391"/>
        <end position="423"/>
    </location>
</feature>
<dbReference type="STRING" id="1036611.A0A1L9PH38"/>
<evidence type="ECO:0000313" key="3">
    <source>
        <dbReference type="Proteomes" id="UP000184073"/>
    </source>
</evidence>
<feature type="compositionally biased region" description="Polar residues" evidence="1">
    <location>
        <begin position="241"/>
        <end position="270"/>
    </location>
</feature>
<dbReference type="OrthoDB" id="4509309at2759"/>
<dbReference type="EMBL" id="KV878127">
    <property type="protein sequence ID" value="OJJ00783.1"/>
    <property type="molecule type" value="Genomic_DNA"/>
</dbReference>
<dbReference type="Proteomes" id="UP000184073">
    <property type="component" value="Unassembled WGS sequence"/>
</dbReference>
<feature type="compositionally biased region" description="Basic and acidic residues" evidence="1">
    <location>
        <begin position="78"/>
        <end position="99"/>
    </location>
</feature>
<dbReference type="RefSeq" id="XP_040666545.1">
    <property type="nucleotide sequence ID" value="XM_040817188.1"/>
</dbReference>
<keyword evidence="3" id="KW-1185">Reference proteome</keyword>
<feature type="region of interest" description="Disordered" evidence="1">
    <location>
        <begin position="1"/>
        <end position="432"/>
    </location>
</feature>
<dbReference type="VEuPathDB" id="FungiDB:ASPVEDRAFT_82339"/>
<organism evidence="2 3">
    <name type="scientific">Aspergillus versicolor CBS 583.65</name>
    <dbReference type="NCBI Taxonomy" id="1036611"/>
    <lineage>
        <taxon>Eukaryota</taxon>
        <taxon>Fungi</taxon>
        <taxon>Dikarya</taxon>
        <taxon>Ascomycota</taxon>
        <taxon>Pezizomycotina</taxon>
        <taxon>Eurotiomycetes</taxon>
        <taxon>Eurotiomycetidae</taxon>
        <taxon>Eurotiales</taxon>
        <taxon>Aspergillaceae</taxon>
        <taxon>Aspergillus</taxon>
        <taxon>Aspergillus subgen. Nidulantes</taxon>
    </lineage>
</organism>